<keyword evidence="2" id="KW-1185">Reference proteome</keyword>
<dbReference type="EMBL" id="JAKNSF020000118">
    <property type="protein sequence ID" value="KAK7714384.1"/>
    <property type="molecule type" value="Genomic_DNA"/>
</dbReference>
<accession>A0ABR1NT44</accession>
<gene>
    <name evidence="1" type="ORF">SLS63_011786</name>
</gene>
<evidence type="ECO:0000313" key="2">
    <source>
        <dbReference type="Proteomes" id="UP001430848"/>
    </source>
</evidence>
<organism evidence="1 2">
    <name type="scientific">Diaporthe eres</name>
    <name type="common">Phomopsis oblonga</name>
    <dbReference type="NCBI Taxonomy" id="83184"/>
    <lineage>
        <taxon>Eukaryota</taxon>
        <taxon>Fungi</taxon>
        <taxon>Dikarya</taxon>
        <taxon>Ascomycota</taxon>
        <taxon>Pezizomycotina</taxon>
        <taxon>Sordariomycetes</taxon>
        <taxon>Sordariomycetidae</taxon>
        <taxon>Diaporthales</taxon>
        <taxon>Diaporthaceae</taxon>
        <taxon>Diaporthe</taxon>
        <taxon>Diaporthe eres species complex</taxon>
    </lineage>
</organism>
<name>A0ABR1NT44_DIAER</name>
<proteinExistence type="predicted"/>
<reference evidence="1 2" key="1">
    <citation type="submission" date="2024-02" db="EMBL/GenBank/DDBJ databases">
        <title>De novo assembly and annotation of 12 fungi associated with fruit tree decline syndrome in Ontario, Canada.</title>
        <authorList>
            <person name="Sulman M."/>
            <person name="Ellouze W."/>
            <person name="Ilyukhin E."/>
        </authorList>
    </citation>
    <scope>NUCLEOTIDE SEQUENCE [LARGE SCALE GENOMIC DNA]</scope>
    <source>
        <strain evidence="1 2">M169</strain>
    </source>
</reference>
<dbReference type="Proteomes" id="UP001430848">
    <property type="component" value="Unassembled WGS sequence"/>
</dbReference>
<evidence type="ECO:0000313" key="1">
    <source>
        <dbReference type="EMBL" id="KAK7714384.1"/>
    </source>
</evidence>
<sequence>MTTPTAPVKFPVICEEADIEPEILNAVLDVDRFVLVAKPDLSQLLTKDDRSIDGVHTAFTTPFTAILPDGIEPMRTFMAGAKIKEGISAKVFIVLDQQTSKVGKTCQVTTHDDDSDEDNYEFRVPIRCELTSALAAAQALEVSPDQCGHHTARALRNEAAITGGVWTQESAEIQHSYAGGRTARISVAQYPQSKDWDELSGTVRSEDARPYVPVFRTADINLEVFPPLLHFLRVYTLLVVILGITR</sequence>
<protein>
    <submittedName>
        <fullName evidence="1">Uncharacterized protein</fullName>
    </submittedName>
</protein>
<comment type="caution">
    <text evidence="1">The sequence shown here is derived from an EMBL/GenBank/DDBJ whole genome shotgun (WGS) entry which is preliminary data.</text>
</comment>